<organism evidence="3 4">
    <name type="scientific">Urochloa decumbens</name>
    <dbReference type="NCBI Taxonomy" id="240449"/>
    <lineage>
        <taxon>Eukaryota</taxon>
        <taxon>Viridiplantae</taxon>
        <taxon>Streptophyta</taxon>
        <taxon>Embryophyta</taxon>
        <taxon>Tracheophyta</taxon>
        <taxon>Spermatophyta</taxon>
        <taxon>Magnoliopsida</taxon>
        <taxon>Liliopsida</taxon>
        <taxon>Poales</taxon>
        <taxon>Poaceae</taxon>
        <taxon>PACMAD clade</taxon>
        <taxon>Panicoideae</taxon>
        <taxon>Panicodae</taxon>
        <taxon>Paniceae</taxon>
        <taxon>Melinidinae</taxon>
        <taxon>Urochloa</taxon>
    </lineage>
</organism>
<dbReference type="Proteomes" id="UP001497457">
    <property type="component" value="Chromosome 3rd"/>
</dbReference>
<evidence type="ECO:0000256" key="1">
    <source>
        <dbReference type="SAM" id="MobiDB-lite"/>
    </source>
</evidence>
<proteinExistence type="predicted"/>
<dbReference type="Proteomes" id="UP001497457">
    <property type="component" value="Chromosome 4rd"/>
</dbReference>
<reference evidence="3 4" key="2">
    <citation type="submission" date="2024-10" db="EMBL/GenBank/DDBJ databases">
        <authorList>
            <person name="Ryan C."/>
        </authorList>
    </citation>
    <scope>NUCLEOTIDE SEQUENCE [LARGE SCALE GENOMIC DNA]</scope>
</reference>
<protein>
    <submittedName>
        <fullName evidence="3">Uncharacterized protein</fullName>
    </submittedName>
</protein>
<gene>
    <name evidence="2" type="ORF">URODEC1_LOCUS74396</name>
    <name evidence="3" type="ORF">URODEC1_LOCUS94255</name>
</gene>
<dbReference type="EMBL" id="OZ075114">
    <property type="protein sequence ID" value="CAL5055169.1"/>
    <property type="molecule type" value="Genomic_DNA"/>
</dbReference>
<name>A0ABC9EDG9_9POAL</name>
<sequence length="166" mass="17995">MICFPAKRIHYYFAVPGGSFSSAPQHHRPPTLLPLIPRRLPPSPSPPCTPPLRATAKSAVTLAQPRIASPRLPCAPPPPPPRVCSRCGGDGFRFRARRREDADRGRMRCCVCRVSSAGCRAMGVATSSLRSRRCLRMRPSYAPFSEPFTERPAPAAPSSPAAAPRA</sequence>
<dbReference type="EMBL" id="OZ075113">
    <property type="protein sequence ID" value="CAL5018843.1"/>
    <property type="molecule type" value="Genomic_DNA"/>
</dbReference>
<feature type="compositionally biased region" description="Low complexity" evidence="1">
    <location>
        <begin position="151"/>
        <end position="166"/>
    </location>
</feature>
<evidence type="ECO:0000313" key="3">
    <source>
        <dbReference type="EMBL" id="CAL5055169.1"/>
    </source>
</evidence>
<accession>A0ABC9EDG9</accession>
<evidence type="ECO:0000313" key="4">
    <source>
        <dbReference type="Proteomes" id="UP001497457"/>
    </source>
</evidence>
<dbReference type="AlphaFoldDB" id="A0ABC9EDG9"/>
<keyword evidence="4" id="KW-1185">Reference proteome</keyword>
<evidence type="ECO:0000313" key="2">
    <source>
        <dbReference type="EMBL" id="CAL5018843.1"/>
    </source>
</evidence>
<feature type="region of interest" description="Disordered" evidence="1">
    <location>
        <begin position="143"/>
        <end position="166"/>
    </location>
</feature>
<reference evidence="4" key="1">
    <citation type="submission" date="2024-06" db="EMBL/GenBank/DDBJ databases">
        <authorList>
            <person name="Ryan C."/>
        </authorList>
    </citation>
    <scope>NUCLEOTIDE SEQUENCE [LARGE SCALE GENOMIC DNA]</scope>
</reference>